<evidence type="ECO:0000313" key="1">
    <source>
        <dbReference type="EMBL" id="CAB5220325.1"/>
    </source>
</evidence>
<name>A0A6J7WU26_9CAUD</name>
<dbReference type="EMBL" id="LR798282">
    <property type="protein sequence ID" value="CAB5220325.1"/>
    <property type="molecule type" value="Genomic_DNA"/>
</dbReference>
<evidence type="ECO:0008006" key="2">
    <source>
        <dbReference type="Google" id="ProtNLM"/>
    </source>
</evidence>
<reference evidence="1" key="1">
    <citation type="submission" date="2020-05" db="EMBL/GenBank/DDBJ databases">
        <authorList>
            <person name="Chiriac C."/>
            <person name="Salcher M."/>
            <person name="Ghai R."/>
            <person name="Kavagutti S V."/>
        </authorList>
    </citation>
    <scope>NUCLEOTIDE SEQUENCE</scope>
</reference>
<proteinExistence type="predicted"/>
<sequence>MTTSRFKLHELIAAAHTGRKDAPRTYLGASIVGNPCTAFLALSLRGFPEAPIDAQLFRIFGLGHILEDVVLKDLRNAGVDVIDETADGRQVEWSLYGGHVKMHADGRIAEDGKIVAILEIKSMGDSKFKDFKTNGVRSSHRLYYDQCMLMMGASGIPSSVLIAYNKNNSDYHSELIEFDEFYHADQRRRIETVLQNEASKIAKDESDWRCRGCFKRTACWGNDRPEPACRNCKHALATPDGNWWCEQHTCSASKLCEDHEFYRPHEKAF</sequence>
<dbReference type="InterPro" id="IPR011604">
    <property type="entry name" value="PDDEXK-like_dom_sf"/>
</dbReference>
<gene>
    <name evidence="1" type="ORF">UFOVP235_38</name>
</gene>
<organism evidence="1">
    <name type="scientific">uncultured Caudovirales phage</name>
    <dbReference type="NCBI Taxonomy" id="2100421"/>
    <lineage>
        <taxon>Viruses</taxon>
        <taxon>Duplodnaviria</taxon>
        <taxon>Heunggongvirae</taxon>
        <taxon>Uroviricota</taxon>
        <taxon>Caudoviricetes</taxon>
        <taxon>Peduoviridae</taxon>
        <taxon>Maltschvirus</taxon>
        <taxon>Maltschvirus maltsch</taxon>
    </lineage>
</organism>
<accession>A0A6J7WU26</accession>
<dbReference type="Gene3D" id="3.90.320.10">
    <property type="match status" value="1"/>
</dbReference>
<protein>
    <recommendedName>
        <fullName evidence="2">PD-(D/E)XK nuclease superfamily</fullName>
    </recommendedName>
</protein>